<dbReference type="EMBL" id="CM056741">
    <property type="protein sequence ID" value="KAJ8685735.1"/>
    <property type="molecule type" value="Genomic_DNA"/>
</dbReference>
<dbReference type="Proteomes" id="UP001239111">
    <property type="component" value="Chromosome 1"/>
</dbReference>
<name>A0ACC2PQ58_9HYME</name>
<protein>
    <submittedName>
        <fullName evidence="1">Uncharacterized protein</fullName>
    </submittedName>
</protein>
<accession>A0ACC2PQ58</accession>
<evidence type="ECO:0000313" key="1">
    <source>
        <dbReference type="EMBL" id="KAJ8685735.1"/>
    </source>
</evidence>
<proteinExistence type="predicted"/>
<sequence length="157" mass="17893">MDDFVEGKLKAWNSEQYVEKFISLWEVTFLPRGSPKDLQTQFELYAPSGFDYGHELWCIDYKLANPNVIDFPAEFNIIIPFIMEIAKERNRFSELLKVLESRGQDHLAALLSLPKLLGVRRSSETQPTKGAKTKHSASNNLAKTPVPEKEGFFGSEL</sequence>
<keyword evidence="2" id="KW-1185">Reference proteome</keyword>
<organism evidence="1 2">
    <name type="scientific">Eretmocerus hayati</name>
    <dbReference type="NCBI Taxonomy" id="131215"/>
    <lineage>
        <taxon>Eukaryota</taxon>
        <taxon>Metazoa</taxon>
        <taxon>Ecdysozoa</taxon>
        <taxon>Arthropoda</taxon>
        <taxon>Hexapoda</taxon>
        <taxon>Insecta</taxon>
        <taxon>Pterygota</taxon>
        <taxon>Neoptera</taxon>
        <taxon>Endopterygota</taxon>
        <taxon>Hymenoptera</taxon>
        <taxon>Apocrita</taxon>
        <taxon>Proctotrupomorpha</taxon>
        <taxon>Chalcidoidea</taxon>
        <taxon>Aphelinidae</taxon>
        <taxon>Aphelininae</taxon>
        <taxon>Eretmocerus</taxon>
    </lineage>
</organism>
<comment type="caution">
    <text evidence="1">The sequence shown here is derived from an EMBL/GenBank/DDBJ whole genome shotgun (WGS) entry which is preliminary data.</text>
</comment>
<gene>
    <name evidence="1" type="ORF">QAD02_021528</name>
</gene>
<reference evidence="1" key="1">
    <citation type="submission" date="2023-04" db="EMBL/GenBank/DDBJ databases">
        <title>A chromosome-level genome assembly of the parasitoid wasp Eretmocerus hayati.</title>
        <authorList>
            <person name="Zhong Y."/>
            <person name="Liu S."/>
            <person name="Liu Y."/>
        </authorList>
    </citation>
    <scope>NUCLEOTIDE SEQUENCE</scope>
    <source>
        <strain evidence="1">ZJU_SS_LIU_2023</strain>
    </source>
</reference>
<evidence type="ECO:0000313" key="2">
    <source>
        <dbReference type="Proteomes" id="UP001239111"/>
    </source>
</evidence>